<dbReference type="STRING" id="1122934.SAMN02745691_00345"/>
<dbReference type="CDD" id="cd07989">
    <property type="entry name" value="LPLAT_AGPAT-like"/>
    <property type="match status" value="1"/>
</dbReference>
<dbReference type="EMBL" id="FQYT01000003">
    <property type="protein sequence ID" value="SHI47341.1"/>
    <property type="molecule type" value="Genomic_DNA"/>
</dbReference>
<dbReference type="EC" id="2.3.1.51" evidence="7"/>
<keyword evidence="4 7" id="KW-0808">Transferase</keyword>
<dbReference type="PANTHER" id="PTHR10434:SF64">
    <property type="entry name" value="1-ACYL-SN-GLYCEROL-3-PHOSPHATE ACYLTRANSFERASE-RELATED"/>
    <property type="match status" value="1"/>
</dbReference>
<dbReference type="GO" id="GO:0006654">
    <property type="term" value="P:phosphatidic acid biosynthetic process"/>
    <property type="evidence" value="ECO:0007669"/>
    <property type="project" value="TreeGrafter"/>
</dbReference>
<evidence type="ECO:0000313" key="11">
    <source>
        <dbReference type="Proteomes" id="UP000184342"/>
    </source>
</evidence>
<dbReference type="OrthoDB" id="9803035at2"/>
<comment type="similarity">
    <text evidence="2 7">Belongs to the 1-acyl-sn-glycerol-3-phosphate acyltransferase family.</text>
</comment>
<evidence type="ECO:0000256" key="5">
    <source>
        <dbReference type="ARBA" id="ARBA00023098"/>
    </source>
</evidence>
<keyword evidence="7" id="KW-0594">Phospholipid biosynthesis</keyword>
<dbReference type="GO" id="GO:0016020">
    <property type="term" value="C:membrane"/>
    <property type="evidence" value="ECO:0007669"/>
    <property type="project" value="InterPro"/>
</dbReference>
<gene>
    <name evidence="10" type="ORF">SAMN02745691_00345</name>
</gene>
<keyword evidence="6 7" id="KW-0012">Acyltransferase</keyword>
<keyword evidence="8" id="KW-0472">Membrane</keyword>
<dbReference type="AlphaFoldDB" id="A0A1M6BF27"/>
<evidence type="ECO:0000256" key="3">
    <source>
        <dbReference type="ARBA" id="ARBA00022516"/>
    </source>
</evidence>
<dbReference type="InterPro" id="IPR004552">
    <property type="entry name" value="AGP_acyltrans"/>
</dbReference>
<dbReference type="RefSeq" id="WP_073992630.1">
    <property type="nucleotide sequence ID" value="NZ_FQYT01000003.1"/>
</dbReference>
<comment type="domain">
    <text evidence="7">The HXXXXD motif is essential for acyltransferase activity and may constitute the binding site for the phosphate moiety of the glycerol-3-phosphate.</text>
</comment>
<evidence type="ECO:0000256" key="2">
    <source>
        <dbReference type="ARBA" id="ARBA00008655"/>
    </source>
</evidence>
<name>A0A1M6BF27_9FIRM</name>
<dbReference type="Proteomes" id="UP000184342">
    <property type="component" value="Unassembled WGS sequence"/>
</dbReference>
<evidence type="ECO:0000259" key="9">
    <source>
        <dbReference type="SMART" id="SM00563"/>
    </source>
</evidence>
<evidence type="ECO:0000256" key="7">
    <source>
        <dbReference type="RuleBase" id="RU361267"/>
    </source>
</evidence>
<evidence type="ECO:0000256" key="8">
    <source>
        <dbReference type="SAM" id="Phobius"/>
    </source>
</evidence>
<keyword evidence="3 7" id="KW-0444">Lipid biosynthesis</keyword>
<feature type="transmembrane region" description="Helical" evidence="8">
    <location>
        <begin position="40"/>
        <end position="61"/>
    </location>
</feature>
<sequence>MIRLIIALIFLLFFFVISLLLLILEWILGKISLTARHKTSLWIVQAVFKVILFISGTKVIVKGRENLLPDEAVLYVANHRGYFDIVVAYGLMPSLTGFIAKKEMEKIPLLYHWMRFLNCMFLDRKDTRQGLKTILEGIDKVRNGISVFIFPEGTRGESDLTPLPFKEGSFKIASKTGCPIIPVAISNTASVLKTHPLRLKKARVVIEFGKPFTVEQLSVEDQKSLSVITRNQIMDMAAVNARLT</sequence>
<dbReference type="SUPFAM" id="SSF69593">
    <property type="entry name" value="Glycerol-3-phosphate (1)-acyltransferase"/>
    <property type="match status" value="1"/>
</dbReference>
<protein>
    <recommendedName>
        <fullName evidence="7">1-acyl-sn-glycerol-3-phosphate acyltransferase</fullName>
        <ecNumber evidence="7">2.3.1.51</ecNumber>
    </recommendedName>
</protein>
<organism evidence="10 11">
    <name type="scientific">Parasporobacterium paucivorans DSM 15970</name>
    <dbReference type="NCBI Taxonomy" id="1122934"/>
    <lineage>
        <taxon>Bacteria</taxon>
        <taxon>Bacillati</taxon>
        <taxon>Bacillota</taxon>
        <taxon>Clostridia</taxon>
        <taxon>Lachnospirales</taxon>
        <taxon>Lachnospiraceae</taxon>
        <taxon>Parasporobacterium</taxon>
    </lineage>
</organism>
<evidence type="ECO:0000256" key="1">
    <source>
        <dbReference type="ARBA" id="ARBA00005189"/>
    </source>
</evidence>
<evidence type="ECO:0000313" key="10">
    <source>
        <dbReference type="EMBL" id="SHI47341.1"/>
    </source>
</evidence>
<keyword evidence="8" id="KW-1133">Transmembrane helix</keyword>
<feature type="transmembrane region" description="Helical" evidence="8">
    <location>
        <begin position="6"/>
        <end position="28"/>
    </location>
</feature>
<reference evidence="10 11" key="1">
    <citation type="submission" date="2016-11" db="EMBL/GenBank/DDBJ databases">
        <authorList>
            <person name="Jaros S."/>
            <person name="Januszkiewicz K."/>
            <person name="Wedrychowicz H."/>
        </authorList>
    </citation>
    <scope>NUCLEOTIDE SEQUENCE [LARGE SCALE GENOMIC DNA]</scope>
    <source>
        <strain evidence="10 11">DSM 15970</strain>
    </source>
</reference>
<keyword evidence="11" id="KW-1185">Reference proteome</keyword>
<dbReference type="PANTHER" id="PTHR10434">
    <property type="entry name" value="1-ACYL-SN-GLYCEROL-3-PHOSPHATE ACYLTRANSFERASE"/>
    <property type="match status" value="1"/>
</dbReference>
<keyword evidence="7" id="KW-1208">Phospholipid metabolism</keyword>
<feature type="domain" description="Phospholipid/glycerol acyltransferase" evidence="9">
    <location>
        <begin position="73"/>
        <end position="188"/>
    </location>
</feature>
<comment type="catalytic activity">
    <reaction evidence="7">
        <text>a 1-acyl-sn-glycero-3-phosphate + an acyl-CoA = a 1,2-diacyl-sn-glycero-3-phosphate + CoA</text>
        <dbReference type="Rhea" id="RHEA:19709"/>
        <dbReference type="ChEBI" id="CHEBI:57287"/>
        <dbReference type="ChEBI" id="CHEBI:57970"/>
        <dbReference type="ChEBI" id="CHEBI:58342"/>
        <dbReference type="ChEBI" id="CHEBI:58608"/>
        <dbReference type="EC" id="2.3.1.51"/>
    </reaction>
</comment>
<dbReference type="InterPro" id="IPR002123">
    <property type="entry name" value="Plipid/glycerol_acylTrfase"/>
</dbReference>
<dbReference type="GO" id="GO:0003841">
    <property type="term" value="F:1-acylglycerol-3-phosphate O-acyltransferase activity"/>
    <property type="evidence" value="ECO:0007669"/>
    <property type="project" value="UniProtKB-UniRule"/>
</dbReference>
<evidence type="ECO:0000256" key="4">
    <source>
        <dbReference type="ARBA" id="ARBA00022679"/>
    </source>
</evidence>
<dbReference type="SMART" id="SM00563">
    <property type="entry name" value="PlsC"/>
    <property type="match status" value="1"/>
</dbReference>
<keyword evidence="8" id="KW-0812">Transmembrane</keyword>
<feature type="transmembrane region" description="Helical" evidence="8">
    <location>
        <begin position="81"/>
        <end position="100"/>
    </location>
</feature>
<proteinExistence type="inferred from homology"/>
<evidence type="ECO:0000256" key="6">
    <source>
        <dbReference type="ARBA" id="ARBA00023315"/>
    </source>
</evidence>
<comment type="pathway">
    <text evidence="1">Lipid metabolism.</text>
</comment>
<keyword evidence="5 7" id="KW-0443">Lipid metabolism</keyword>
<dbReference type="Pfam" id="PF01553">
    <property type="entry name" value="Acyltransferase"/>
    <property type="match status" value="1"/>
</dbReference>
<accession>A0A1M6BF27</accession>
<dbReference type="NCBIfam" id="TIGR00530">
    <property type="entry name" value="AGP_acyltrn"/>
    <property type="match status" value="1"/>
</dbReference>